<evidence type="ECO:0008006" key="4">
    <source>
        <dbReference type="Google" id="ProtNLM"/>
    </source>
</evidence>
<name>A0A1G7PGL1_9FIRM</name>
<gene>
    <name evidence="2" type="ORF">SAMN05660235_02933</name>
</gene>
<dbReference type="EMBL" id="FNBU01000036">
    <property type="protein sequence ID" value="SDF84640.1"/>
    <property type="molecule type" value="Genomic_DNA"/>
</dbReference>
<dbReference type="OrthoDB" id="1682335at2"/>
<keyword evidence="1" id="KW-0812">Transmembrane</keyword>
<keyword evidence="3" id="KW-1185">Reference proteome</keyword>
<evidence type="ECO:0000313" key="3">
    <source>
        <dbReference type="Proteomes" id="UP000243333"/>
    </source>
</evidence>
<dbReference type="Proteomes" id="UP000243333">
    <property type="component" value="Unassembled WGS sequence"/>
</dbReference>
<sequence>MVRRRRLFLILGTLAIGGLLLWILLSYLPLHILSVHQKPEQPPQKIYDYYIIMEETTGAVLMRVPLIVSVGDELISEDNKRYRIVKVEENRAYARYIEDINIDQPKPQQRGR</sequence>
<organism evidence="2 3">
    <name type="scientific">Sporolituus thermophilus DSM 23256</name>
    <dbReference type="NCBI Taxonomy" id="1123285"/>
    <lineage>
        <taxon>Bacteria</taxon>
        <taxon>Bacillati</taxon>
        <taxon>Bacillota</taxon>
        <taxon>Negativicutes</taxon>
        <taxon>Selenomonadales</taxon>
        <taxon>Sporomusaceae</taxon>
        <taxon>Sporolituus</taxon>
    </lineage>
</organism>
<evidence type="ECO:0000256" key="1">
    <source>
        <dbReference type="SAM" id="Phobius"/>
    </source>
</evidence>
<reference evidence="3" key="1">
    <citation type="submission" date="2016-10" db="EMBL/GenBank/DDBJ databases">
        <authorList>
            <person name="Varghese N."/>
            <person name="Submissions S."/>
        </authorList>
    </citation>
    <scope>NUCLEOTIDE SEQUENCE [LARGE SCALE GENOMIC DNA]</scope>
    <source>
        <strain evidence="3">DSM 23256</strain>
    </source>
</reference>
<keyword evidence="1" id="KW-0472">Membrane</keyword>
<evidence type="ECO:0000313" key="2">
    <source>
        <dbReference type="EMBL" id="SDF84640.1"/>
    </source>
</evidence>
<dbReference type="AlphaFoldDB" id="A0A1G7PGL1"/>
<proteinExistence type="predicted"/>
<protein>
    <recommendedName>
        <fullName evidence="4">Stage II sporulation protein P</fullName>
    </recommendedName>
</protein>
<feature type="transmembrane region" description="Helical" evidence="1">
    <location>
        <begin position="7"/>
        <end position="28"/>
    </location>
</feature>
<dbReference type="RefSeq" id="WP_093692125.1">
    <property type="nucleotide sequence ID" value="NZ_FNBU01000036.1"/>
</dbReference>
<accession>A0A1G7PGL1</accession>
<dbReference type="STRING" id="1123285.SAMN05660235_02933"/>
<keyword evidence="1" id="KW-1133">Transmembrane helix</keyword>